<sequence length="152" mass="16140">MITNPATLHQIRQATTPSPAAGRMPWFPAVPPALAAADGGRIKKQRAGLPKLLHKLFIKVLRLRPSSAAEEFYGYRMGGGGSGEEYCYYYSYGGAGSSWAGVLSSIPEEDDSSEEGTPDVAPGPAVLRKAQSERFVVGPPDAATVVHVEVLL</sequence>
<dbReference type="OrthoDB" id="676169at2759"/>
<gene>
    <name evidence="1" type="ORF">SETIT_1G013100v2</name>
</gene>
<dbReference type="KEGG" id="sita:101766257"/>
<organism evidence="1">
    <name type="scientific">Setaria italica</name>
    <name type="common">Foxtail millet</name>
    <name type="synonym">Panicum italicum</name>
    <dbReference type="NCBI Taxonomy" id="4555"/>
    <lineage>
        <taxon>Eukaryota</taxon>
        <taxon>Viridiplantae</taxon>
        <taxon>Streptophyta</taxon>
        <taxon>Embryophyta</taxon>
        <taxon>Tracheophyta</taxon>
        <taxon>Spermatophyta</taxon>
        <taxon>Magnoliopsida</taxon>
        <taxon>Liliopsida</taxon>
        <taxon>Poales</taxon>
        <taxon>Poaceae</taxon>
        <taxon>PACMAD clade</taxon>
        <taxon>Panicoideae</taxon>
        <taxon>Panicodae</taxon>
        <taxon>Paniceae</taxon>
        <taxon>Cenchrinae</taxon>
        <taxon>Setaria</taxon>
    </lineage>
</organism>
<reference evidence="1" key="2">
    <citation type="submission" date="2015-07" db="EMBL/GenBank/DDBJ databases">
        <authorList>
            <person name="Noorani M."/>
        </authorList>
    </citation>
    <scope>NUCLEOTIDE SEQUENCE</scope>
    <source>
        <strain evidence="1">Yugu1</strain>
    </source>
</reference>
<evidence type="ECO:0000313" key="1">
    <source>
        <dbReference type="EMBL" id="RCV04600.1"/>
    </source>
</evidence>
<reference evidence="1" key="1">
    <citation type="journal article" date="2012" name="Nat. Biotechnol.">
        <title>Reference genome sequence of the model plant Setaria.</title>
        <authorList>
            <person name="Bennetzen J.L."/>
            <person name="Schmutz J."/>
            <person name="Wang H."/>
            <person name="Percifield R."/>
            <person name="Hawkins J."/>
            <person name="Pontaroli A.C."/>
            <person name="Estep M."/>
            <person name="Feng L."/>
            <person name="Vaughn J.N."/>
            <person name="Grimwood J."/>
            <person name="Jenkins J."/>
            <person name="Barry K."/>
            <person name="Lindquist E."/>
            <person name="Hellsten U."/>
            <person name="Deshpande S."/>
            <person name="Wang X."/>
            <person name="Wu X."/>
            <person name="Mitros T."/>
            <person name="Triplett J."/>
            <person name="Yang X."/>
            <person name="Ye C.Y."/>
            <person name="Mauro-Herrera M."/>
            <person name="Wang L."/>
            <person name="Li P."/>
            <person name="Sharma M."/>
            <person name="Sharma R."/>
            <person name="Ronald P.C."/>
            <person name="Panaud O."/>
            <person name="Kellogg E.A."/>
            <person name="Brutnell T.P."/>
            <person name="Doust A.N."/>
            <person name="Tuskan G.A."/>
            <person name="Rokhsar D."/>
            <person name="Devos K.M."/>
        </authorList>
    </citation>
    <scope>NUCLEOTIDE SEQUENCE [LARGE SCALE GENOMIC DNA]</scope>
    <source>
        <strain evidence="1">Yugu1</strain>
    </source>
</reference>
<proteinExistence type="predicted"/>
<name>A0A368PHS3_SETIT</name>
<protein>
    <submittedName>
        <fullName evidence="1">Uncharacterized protein</fullName>
    </submittedName>
</protein>
<accession>A0A368PHS3</accession>
<dbReference type="AlphaFoldDB" id="A0A368PHS3"/>
<dbReference type="EMBL" id="CM003528">
    <property type="protein sequence ID" value="RCV04600.1"/>
    <property type="molecule type" value="Genomic_DNA"/>
</dbReference>